<proteinExistence type="predicted"/>
<dbReference type="KEGG" id="cac:CA_C2035"/>
<evidence type="ECO:0000313" key="1">
    <source>
        <dbReference type="EMBL" id="AAK79994.1"/>
    </source>
</evidence>
<name>Q97HH6_CLOAB</name>
<sequence>MKYSIYKGKLYLSSIRNMKVRLRSRVYEEGFKELVDLLGNIHNDIFIKEVTIEDVDIIYNIEYKVIYKGREFIPWAVGKFILDTGKITLGTNDEKEARLYNFKKVEQFVFKKEVEIEEVDALIEIKKPILKFESMGEQVTRIEPKYIKDYLKKLLE</sequence>
<dbReference type="PATRIC" id="fig|272562.8.peg.2240"/>
<dbReference type="EMBL" id="AE001437">
    <property type="protein sequence ID" value="AAK79994.1"/>
    <property type="molecule type" value="Genomic_DNA"/>
</dbReference>
<dbReference type="AlphaFoldDB" id="Q97HH6"/>
<dbReference type="PIR" id="G97150">
    <property type="entry name" value="G97150"/>
</dbReference>
<keyword evidence="2" id="KW-1185">Reference proteome</keyword>
<protein>
    <submittedName>
        <fullName evidence="1">Uncharacterized protein</fullName>
    </submittedName>
</protein>
<dbReference type="STRING" id="272562.CA_C2035"/>
<dbReference type="Proteomes" id="UP000000814">
    <property type="component" value="Chromosome"/>
</dbReference>
<accession>Q97HH6</accession>
<evidence type="ECO:0000313" key="2">
    <source>
        <dbReference type="Proteomes" id="UP000000814"/>
    </source>
</evidence>
<dbReference type="GeneID" id="44998520"/>
<dbReference type="OrthoDB" id="1952571at2"/>
<dbReference type="eggNOG" id="ENOG5032T4X">
    <property type="taxonomic scope" value="Bacteria"/>
</dbReference>
<dbReference type="HOGENOM" id="CLU_142118_0_0_9"/>
<organism evidence="1 2">
    <name type="scientific">Clostridium acetobutylicum (strain ATCC 824 / DSM 792 / JCM 1419 / IAM 19013 / LMG 5710 / NBRC 13948 / NRRL B-527 / VKM B-1787 / 2291 / W)</name>
    <dbReference type="NCBI Taxonomy" id="272562"/>
    <lineage>
        <taxon>Bacteria</taxon>
        <taxon>Bacillati</taxon>
        <taxon>Bacillota</taxon>
        <taxon>Clostridia</taxon>
        <taxon>Eubacteriales</taxon>
        <taxon>Clostridiaceae</taxon>
        <taxon>Clostridium</taxon>
    </lineage>
</organism>
<dbReference type="RefSeq" id="WP_010965335.1">
    <property type="nucleotide sequence ID" value="NC_003030.1"/>
</dbReference>
<reference evidence="1 2" key="1">
    <citation type="journal article" date="2001" name="J. Bacteriol.">
        <title>Genome sequence and comparative analysis of the solvent-producing bacterium Clostridium acetobutylicum.</title>
        <authorList>
            <person name="Nolling J."/>
            <person name="Breton G."/>
            <person name="Omelchenko M.V."/>
            <person name="Makarova K.S."/>
            <person name="Zeng Q."/>
            <person name="Gibson R."/>
            <person name="Lee H.M."/>
            <person name="Dubois J."/>
            <person name="Qiu D."/>
            <person name="Hitti J."/>
            <person name="Wolf Y.I."/>
            <person name="Tatusov R.L."/>
            <person name="Sabathe F."/>
            <person name="Doucette-Stamm L."/>
            <person name="Soucaille P."/>
            <person name="Daly M.J."/>
            <person name="Bennett G.N."/>
            <person name="Koonin E.V."/>
            <person name="Smith D.R."/>
        </authorList>
    </citation>
    <scope>NUCLEOTIDE SEQUENCE [LARGE SCALE GENOMIC DNA]</scope>
    <source>
        <strain evidence="2">ATCC 824 / DSM 792 / JCM 1419 / LMG 5710 / VKM B-1787</strain>
    </source>
</reference>
<gene>
    <name evidence="1" type="ordered locus">CA_C2035</name>
</gene>